<proteinExistence type="predicted"/>
<organism evidence="2 3">
    <name type="scientific">Stigmatella ashevillensis</name>
    <dbReference type="NCBI Taxonomy" id="2995309"/>
    <lineage>
        <taxon>Bacteria</taxon>
        <taxon>Pseudomonadati</taxon>
        <taxon>Myxococcota</taxon>
        <taxon>Myxococcia</taxon>
        <taxon>Myxococcales</taxon>
        <taxon>Cystobacterineae</taxon>
        <taxon>Archangiaceae</taxon>
        <taxon>Stigmatella</taxon>
    </lineage>
</organism>
<dbReference type="InterPro" id="IPR036597">
    <property type="entry name" value="Fido-like_dom_sf"/>
</dbReference>
<name>A0ABT5D470_9BACT</name>
<dbReference type="Gene3D" id="1.10.3290.10">
    <property type="entry name" value="Fido-like domain"/>
    <property type="match status" value="1"/>
</dbReference>
<dbReference type="InterPro" id="IPR003812">
    <property type="entry name" value="Fido"/>
</dbReference>
<dbReference type="Proteomes" id="UP001221838">
    <property type="component" value="Unassembled WGS sequence"/>
</dbReference>
<evidence type="ECO:0000259" key="1">
    <source>
        <dbReference type="PROSITE" id="PS51459"/>
    </source>
</evidence>
<protein>
    <submittedName>
        <fullName evidence="2">Fic family protein</fullName>
    </submittedName>
</protein>
<dbReference type="SUPFAM" id="SSF140931">
    <property type="entry name" value="Fic-like"/>
    <property type="match status" value="1"/>
</dbReference>
<evidence type="ECO:0000313" key="2">
    <source>
        <dbReference type="EMBL" id="MDC0708460.1"/>
    </source>
</evidence>
<feature type="domain" description="Fido" evidence="1">
    <location>
        <begin position="99"/>
        <end position="268"/>
    </location>
</feature>
<dbReference type="PANTHER" id="PTHR13504">
    <property type="entry name" value="FIDO DOMAIN-CONTAINING PROTEIN DDB_G0283145"/>
    <property type="match status" value="1"/>
</dbReference>
<dbReference type="EMBL" id="JAQNDM010000002">
    <property type="protein sequence ID" value="MDC0708460.1"/>
    <property type="molecule type" value="Genomic_DNA"/>
</dbReference>
<accession>A0ABT5D470</accession>
<gene>
    <name evidence="2" type="ORF">POL68_08270</name>
</gene>
<dbReference type="RefSeq" id="WP_272136339.1">
    <property type="nucleotide sequence ID" value="NZ_JAQNDM010000002.1"/>
</dbReference>
<sequence length="277" mass="32253">MKERYQEIDEKNETLRDYLGIFKDKSHDFLEKFEMSWIYHDAALEGVVYTQQELLAALFPGKIAAEASLMPVVLEVRNHKAVCDYIREEAAASKKTAQITLTQIKRMHDLLIGNTPEAMAARAATERRERTEKELSKERERAGFRKDMPLHRTYFHDIAQPAKIQPALDKLVDYTASAEFREFHPIKQAATVQHMFLQIFPFTEHSGKVGRMCTNLIMLRNNYMPVIIHSIDRQKYYEAFRGNVAGFRTLLMDAIENSLDNGIKYFKDLNRRYKAIN</sequence>
<dbReference type="PANTHER" id="PTHR13504:SF38">
    <property type="entry name" value="FIDO DOMAIN-CONTAINING PROTEIN"/>
    <property type="match status" value="1"/>
</dbReference>
<dbReference type="Pfam" id="PF02661">
    <property type="entry name" value="Fic"/>
    <property type="match status" value="1"/>
</dbReference>
<dbReference type="InterPro" id="IPR040198">
    <property type="entry name" value="Fido_containing"/>
</dbReference>
<evidence type="ECO:0000313" key="3">
    <source>
        <dbReference type="Proteomes" id="UP001221838"/>
    </source>
</evidence>
<keyword evidence="3" id="KW-1185">Reference proteome</keyword>
<dbReference type="PROSITE" id="PS51459">
    <property type="entry name" value="FIDO"/>
    <property type="match status" value="1"/>
</dbReference>
<comment type="caution">
    <text evidence="2">The sequence shown here is derived from an EMBL/GenBank/DDBJ whole genome shotgun (WGS) entry which is preliminary data.</text>
</comment>
<reference evidence="2 3" key="1">
    <citation type="submission" date="2022-11" db="EMBL/GenBank/DDBJ databases">
        <title>Minimal conservation of predation-associated metabolite biosynthetic gene clusters underscores biosynthetic potential of Myxococcota including descriptions for ten novel species: Archangium lansinium sp. nov., Myxococcus landrumus sp. nov., Nannocystis bai.</title>
        <authorList>
            <person name="Ahearne A."/>
            <person name="Stevens C."/>
            <person name="Dowd S."/>
        </authorList>
    </citation>
    <scope>NUCLEOTIDE SEQUENCE [LARGE SCALE GENOMIC DNA]</scope>
    <source>
        <strain evidence="2 3">NCWAL01</strain>
    </source>
</reference>